<evidence type="ECO:0000256" key="1">
    <source>
        <dbReference type="SAM" id="MobiDB-lite"/>
    </source>
</evidence>
<dbReference type="Proteomes" id="UP001645859">
    <property type="component" value="Unassembled WGS sequence"/>
</dbReference>
<comment type="caution">
    <text evidence="5">The sequence shown here is derived from an EMBL/GenBank/DDBJ whole genome shotgun (WGS) entry which is preliminary data.</text>
</comment>
<feature type="compositionally biased region" description="Polar residues" evidence="1">
    <location>
        <begin position="57"/>
        <end position="66"/>
    </location>
</feature>
<gene>
    <name evidence="5" type="ORF">D3230_05325</name>
</gene>
<keyword evidence="3" id="KW-0732">Signal</keyword>
<name>A0ABS1SDU9_9MICO</name>
<keyword evidence="6" id="KW-1185">Reference proteome</keyword>
<accession>A0ABS1SDU9</accession>
<evidence type="ECO:0000259" key="4">
    <source>
        <dbReference type="Pfam" id="PF04213"/>
    </source>
</evidence>
<feature type="domain" description="Htaa" evidence="4">
    <location>
        <begin position="470"/>
        <end position="558"/>
    </location>
</feature>
<dbReference type="InterPro" id="IPR007331">
    <property type="entry name" value="Htaa"/>
</dbReference>
<evidence type="ECO:0000313" key="5">
    <source>
        <dbReference type="EMBL" id="MBL3678718.1"/>
    </source>
</evidence>
<dbReference type="Pfam" id="PF04213">
    <property type="entry name" value="HtaA"/>
    <property type="match status" value="2"/>
</dbReference>
<sequence length="810" mass="82647">MRTRNVFRGLAAATLSAALVVGGALGTPAFAEESVDTAAQQTESAIPVADASEHVAPQNTDLSASVENPDADTAASESGAVGSEHTPDPASNTAPEGPQGASEVPGEHSNQVEPTPEASAATSEPAVPSEQPEAPLDIALKLTTTVKAKRSLSVQVTATGLPADFAEVSAALIPTGDEASLLGPENQIPALASPKPQVQDGKASFPLIAPVERLTRGTQYVVVLWPNNAKPEPANILARADAAVTAAQWEQLLGVPPQPDWNEKAAVGSFDWGLRDKFREYVTGGIAKGKITVQKPATGSSVYRFPQTSNTWDPKTLTGTVKYAGLVNFWGHDGVLDLNLANPEVTVRNANSAELNVPYAGKMLKIATIDLSAKSASKNVLPDGSVQFRNTQVTLTADGRDVYFEEYMSADMELAPLTFTVGADSKTEQPVKPPTTKPGTSKPKPTPKPVPKPLPPTTVYGGATGAQAAGSLSWGVSSAFSSYVTGPIAKGAVTTSGVGSSGGGYLFPQAAGGSWDTATQTGSVQYSGVISFTGHKGLLSESMSNPTIQVTGPDTGVIYNGGAQWGTLNLAAASKSVGPNGEVTWSGVPVSGGFSGGASGGSQYTLAADPLTFTVGTASGVSYGSTAVSNDSLKRTAAASAPTTSGIRILTDTKKIVPGGEIELEAPGFTAKEREALVVLYPGVIVLDEAAGADASGTVRWIGTIPEDLPLGEYVITVQGSTDAGAVMEVRKPEPKAKAAANQQRVAELAAQAEAGEPAAAGVLPAAEAQATWMWWAASLGLLLVAGVMGGLVVAQRRNAAAAHTPGSGS</sequence>
<keyword evidence="2" id="KW-0472">Membrane</keyword>
<reference evidence="5 6" key="1">
    <citation type="submission" date="2018-09" db="EMBL/GenBank/DDBJ databases">
        <title>Comparative genomics of Leucobacter spp.</title>
        <authorList>
            <person name="Reis A.C."/>
            <person name="Kolvenbach B.A."/>
            <person name="Corvini P.F.X."/>
            <person name="Nunes O.C."/>
        </authorList>
    </citation>
    <scope>NUCLEOTIDE SEQUENCE [LARGE SCALE GENOMIC DNA]</scope>
    <source>
        <strain evidence="5 6">TAN 31504</strain>
    </source>
</reference>
<keyword evidence="2" id="KW-1133">Transmembrane helix</keyword>
<organism evidence="5 6">
    <name type="scientific">Leucobacter chromiireducens subsp. solipictus</name>
    <dbReference type="NCBI Taxonomy" id="398235"/>
    <lineage>
        <taxon>Bacteria</taxon>
        <taxon>Bacillati</taxon>
        <taxon>Actinomycetota</taxon>
        <taxon>Actinomycetes</taxon>
        <taxon>Micrococcales</taxon>
        <taxon>Microbacteriaceae</taxon>
        <taxon>Leucobacter</taxon>
    </lineage>
</organism>
<evidence type="ECO:0000256" key="3">
    <source>
        <dbReference type="SAM" id="SignalP"/>
    </source>
</evidence>
<evidence type="ECO:0000313" key="6">
    <source>
        <dbReference type="Proteomes" id="UP001645859"/>
    </source>
</evidence>
<proteinExistence type="predicted"/>
<feature type="signal peptide" evidence="3">
    <location>
        <begin position="1"/>
        <end position="31"/>
    </location>
</feature>
<feature type="chain" id="PRO_5046109731" description="Htaa domain-containing protein" evidence="3">
    <location>
        <begin position="32"/>
        <end position="810"/>
    </location>
</feature>
<evidence type="ECO:0000256" key="2">
    <source>
        <dbReference type="SAM" id="Phobius"/>
    </source>
</evidence>
<feature type="compositionally biased region" description="Pro residues" evidence="1">
    <location>
        <begin position="444"/>
        <end position="456"/>
    </location>
</feature>
<feature type="region of interest" description="Disordered" evidence="1">
    <location>
        <begin position="36"/>
        <end position="133"/>
    </location>
</feature>
<feature type="transmembrane region" description="Helical" evidence="2">
    <location>
        <begin position="773"/>
        <end position="795"/>
    </location>
</feature>
<keyword evidence="2" id="KW-0812">Transmembrane</keyword>
<protein>
    <recommendedName>
        <fullName evidence="4">Htaa domain-containing protein</fullName>
    </recommendedName>
</protein>
<feature type="region of interest" description="Disordered" evidence="1">
    <location>
        <begin position="423"/>
        <end position="462"/>
    </location>
</feature>
<dbReference type="EMBL" id="QYAC01000002">
    <property type="protein sequence ID" value="MBL3678718.1"/>
    <property type="molecule type" value="Genomic_DNA"/>
</dbReference>
<feature type="domain" description="Htaa" evidence="4">
    <location>
        <begin position="268"/>
        <end position="420"/>
    </location>
</feature>